<evidence type="ECO:0000313" key="2">
    <source>
        <dbReference type="Proteomes" id="UP001371456"/>
    </source>
</evidence>
<reference evidence="1 2" key="1">
    <citation type="submission" date="2024-02" db="EMBL/GenBank/DDBJ databases">
        <title>de novo genome assembly of Solanum bulbocastanum strain 11H21.</title>
        <authorList>
            <person name="Hosaka A.J."/>
        </authorList>
    </citation>
    <scope>NUCLEOTIDE SEQUENCE [LARGE SCALE GENOMIC DNA]</scope>
    <source>
        <tissue evidence="1">Young leaves</tissue>
    </source>
</reference>
<dbReference type="EMBL" id="JBANQN010000006">
    <property type="protein sequence ID" value="KAK6786998.1"/>
    <property type="molecule type" value="Genomic_DNA"/>
</dbReference>
<gene>
    <name evidence="1" type="ORF">RDI58_015523</name>
</gene>
<name>A0AAN8TLQ5_SOLBU</name>
<keyword evidence="2" id="KW-1185">Reference proteome</keyword>
<evidence type="ECO:0000313" key="1">
    <source>
        <dbReference type="EMBL" id="KAK6786998.1"/>
    </source>
</evidence>
<dbReference type="Proteomes" id="UP001371456">
    <property type="component" value="Unassembled WGS sequence"/>
</dbReference>
<dbReference type="AlphaFoldDB" id="A0AAN8TLQ5"/>
<protein>
    <submittedName>
        <fullName evidence="1">Uncharacterized protein</fullName>
    </submittedName>
</protein>
<accession>A0AAN8TLQ5</accession>
<sequence>MIVVEAIQAVKLDHTHISVVISQSDLVMLAQTPGDKERSHQEFREPRN</sequence>
<proteinExistence type="predicted"/>
<comment type="caution">
    <text evidence="1">The sequence shown here is derived from an EMBL/GenBank/DDBJ whole genome shotgun (WGS) entry which is preliminary data.</text>
</comment>
<organism evidence="1 2">
    <name type="scientific">Solanum bulbocastanum</name>
    <name type="common">Wild potato</name>
    <dbReference type="NCBI Taxonomy" id="147425"/>
    <lineage>
        <taxon>Eukaryota</taxon>
        <taxon>Viridiplantae</taxon>
        <taxon>Streptophyta</taxon>
        <taxon>Embryophyta</taxon>
        <taxon>Tracheophyta</taxon>
        <taxon>Spermatophyta</taxon>
        <taxon>Magnoliopsida</taxon>
        <taxon>eudicotyledons</taxon>
        <taxon>Gunneridae</taxon>
        <taxon>Pentapetalae</taxon>
        <taxon>asterids</taxon>
        <taxon>lamiids</taxon>
        <taxon>Solanales</taxon>
        <taxon>Solanaceae</taxon>
        <taxon>Solanoideae</taxon>
        <taxon>Solaneae</taxon>
        <taxon>Solanum</taxon>
    </lineage>
</organism>